<name>A0A166EEY1_9AGAM</name>
<dbReference type="OrthoDB" id="10260596at2759"/>
<feature type="region of interest" description="Disordered" evidence="4">
    <location>
        <begin position="187"/>
        <end position="209"/>
    </location>
</feature>
<accession>A0A166EEY1</accession>
<dbReference type="Proteomes" id="UP000076532">
    <property type="component" value="Unassembled WGS sequence"/>
</dbReference>
<dbReference type="PANTHER" id="PTHR11502">
    <property type="entry name" value="40S RIBOSOMAL PROTEIN S6"/>
    <property type="match status" value="1"/>
</dbReference>
<organism evidence="5 6">
    <name type="scientific">Athelia psychrophila</name>
    <dbReference type="NCBI Taxonomy" id="1759441"/>
    <lineage>
        <taxon>Eukaryota</taxon>
        <taxon>Fungi</taxon>
        <taxon>Dikarya</taxon>
        <taxon>Basidiomycota</taxon>
        <taxon>Agaricomycotina</taxon>
        <taxon>Agaricomycetes</taxon>
        <taxon>Agaricomycetidae</taxon>
        <taxon>Atheliales</taxon>
        <taxon>Atheliaceae</taxon>
        <taxon>Athelia</taxon>
    </lineage>
</organism>
<protein>
    <submittedName>
        <fullName evidence="5">Uncharacterized protein</fullName>
    </submittedName>
</protein>
<comment type="similarity">
    <text evidence="1">Belongs to the eukaryotic ribosomal protein eS6 family.</text>
</comment>
<dbReference type="GO" id="GO:0006412">
    <property type="term" value="P:translation"/>
    <property type="evidence" value="ECO:0007669"/>
    <property type="project" value="InterPro"/>
</dbReference>
<feature type="region of interest" description="Disordered" evidence="4">
    <location>
        <begin position="142"/>
        <end position="164"/>
    </location>
</feature>
<dbReference type="GO" id="GO:0003735">
    <property type="term" value="F:structural constituent of ribosome"/>
    <property type="evidence" value="ECO:0007669"/>
    <property type="project" value="InterPro"/>
</dbReference>
<evidence type="ECO:0000256" key="2">
    <source>
        <dbReference type="ARBA" id="ARBA00022980"/>
    </source>
</evidence>
<gene>
    <name evidence="5" type="ORF">FIBSPDRAFT_958546</name>
</gene>
<evidence type="ECO:0000313" key="6">
    <source>
        <dbReference type="Proteomes" id="UP000076532"/>
    </source>
</evidence>
<reference evidence="5 6" key="1">
    <citation type="journal article" date="2016" name="Mol. Biol. Evol.">
        <title>Comparative Genomics of Early-Diverging Mushroom-Forming Fungi Provides Insights into the Origins of Lignocellulose Decay Capabilities.</title>
        <authorList>
            <person name="Nagy L.G."/>
            <person name="Riley R."/>
            <person name="Tritt A."/>
            <person name="Adam C."/>
            <person name="Daum C."/>
            <person name="Floudas D."/>
            <person name="Sun H."/>
            <person name="Yadav J.S."/>
            <person name="Pangilinan J."/>
            <person name="Larsson K.H."/>
            <person name="Matsuura K."/>
            <person name="Barry K."/>
            <person name="Labutti K."/>
            <person name="Kuo R."/>
            <person name="Ohm R.A."/>
            <person name="Bhattacharya S.S."/>
            <person name="Shirouzu T."/>
            <person name="Yoshinaga Y."/>
            <person name="Martin F.M."/>
            <person name="Grigoriev I.V."/>
            <person name="Hibbett D.S."/>
        </authorList>
    </citation>
    <scope>NUCLEOTIDE SEQUENCE [LARGE SCALE GENOMIC DNA]</scope>
    <source>
        <strain evidence="5 6">CBS 109695</strain>
    </source>
</reference>
<sequence>MINIAMTNRATAYAAKIPSVRGFILHINIAVLSFVIGKQGDVNVPRLTNNVLPKRAPRRTFDLSKADDARKYVAGFLHPAPAPLPLRRIEDQEEQKTEYDVVIAKRVSEKKAKVAPTNASHNAHTDWSIQLLGEIPRADPYNGRHHGRCQPGSARAPPAQPPAPASIVPQLAWDCLAGLFPPGSSNSQLLMDEPATAPHPRTAAGADSSVAVAKEIADSQF</sequence>
<dbReference type="EMBL" id="KV417601">
    <property type="protein sequence ID" value="KZP15691.1"/>
    <property type="molecule type" value="Genomic_DNA"/>
</dbReference>
<proteinExistence type="inferred from homology"/>
<dbReference type="InterPro" id="IPR001377">
    <property type="entry name" value="Ribosomal_eS6"/>
</dbReference>
<dbReference type="GO" id="GO:1990904">
    <property type="term" value="C:ribonucleoprotein complex"/>
    <property type="evidence" value="ECO:0007669"/>
    <property type="project" value="UniProtKB-KW"/>
</dbReference>
<evidence type="ECO:0000313" key="5">
    <source>
        <dbReference type="EMBL" id="KZP15691.1"/>
    </source>
</evidence>
<dbReference type="AlphaFoldDB" id="A0A166EEY1"/>
<evidence type="ECO:0000256" key="1">
    <source>
        <dbReference type="ARBA" id="ARBA00009312"/>
    </source>
</evidence>
<dbReference type="GO" id="GO:0005840">
    <property type="term" value="C:ribosome"/>
    <property type="evidence" value="ECO:0007669"/>
    <property type="project" value="UniProtKB-KW"/>
</dbReference>
<keyword evidence="2" id="KW-0689">Ribosomal protein</keyword>
<keyword evidence="6" id="KW-1185">Reference proteome</keyword>
<evidence type="ECO:0000256" key="3">
    <source>
        <dbReference type="ARBA" id="ARBA00023274"/>
    </source>
</evidence>
<dbReference type="STRING" id="436010.A0A166EEY1"/>
<evidence type="ECO:0000256" key="4">
    <source>
        <dbReference type="SAM" id="MobiDB-lite"/>
    </source>
</evidence>
<keyword evidence="3" id="KW-0687">Ribonucleoprotein</keyword>